<dbReference type="Proteomes" id="UP000182045">
    <property type="component" value="Unassembled WGS sequence"/>
</dbReference>
<name>A0A0P8A5I9_9RHOB</name>
<evidence type="ECO:0000313" key="5">
    <source>
        <dbReference type="Proteomes" id="UP000182045"/>
    </source>
</evidence>
<comment type="caution">
    <text evidence="3">The sequence shown here is derived from an EMBL/GenBank/DDBJ whole genome shotgun (WGS) entry which is preliminary data.</text>
</comment>
<gene>
    <name evidence="2" type="ORF">Ga0058931_2738</name>
    <name evidence="3" type="ORF">HLUCCA05_14755</name>
</gene>
<evidence type="ECO:0000313" key="2">
    <source>
        <dbReference type="EMBL" id="CUX83042.1"/>
    </source>
</evidence>
<evidence type="ECO:0000313" key="4">
    <source>
        <dbReference type="Proteomes" id="UP000050413"/>
    </source>
</evidence>
<keyword evidence="1" id="KW-0472">Membrane</keyword>
<reference evidence="3 4" key="1">
    <citation type="submission" date="2015-09" db="EMBL/GenBank/DDBJ databases">
        <title>Identification and resolution of microdiversity through metagenomic sequencing of parallel consortia.</title>
        <authorList>
            <person name="Nelson W.C."/>
            <person name="Romine M.F."/>
            <person name="Lindemann S.R."/>
        </authorList>
    </citation>
    <scope>NUCLEOTIDE SEQUENCE [LARGE SCALE GENOMIC DNA]</scope>
    <source>
        <strain evidence="3">HL-91</strain>
    </source>
</reference>
<sequence>MYNEAAYIVFALLLSPMLVFSLGGVVWLIACALSRAKRSNASLVSPAGSLV</sequence>
<organism evidence="3 4">
    <name type="scientific">Roseibaca calidilacus</name>
    <dbReference type="NCBI Taxonomy" id="1666912"/>
    <lineage>
        <taxon>Bacteria</taxon>
        <taxon>Pseudomonadati</taxon>
        <taxon>Pseudomonadota</taxon>
        <taxon>Alphaproteobacteria</taxon>
        <taxon>Rhodobacterales</taxon>
        <taxon>Paracoccaceae</taxon>
        <taxon>Roseinatronobacter</taxon>
    </lineage>
</organism>
<keyword evidence="1" id="KW-0812">Transmembrane</keyword>
<dbReference type="Proteomes" id="UP000050413">
    <property type="component" value="Unassembled WGS sequence"/>
</dbReference>
<dbReference type="EMBL" id="FBYC01000004">
    <property type="protein sequence ID" value="CUX83042.1"/>
    <property type="molecule type" value="Genomic_DNA"/>
</dbReference>
<accession>A0A0P8A5I9</accession>
<evidence type="ECO:0000313" key="3">
    <source>
        <dbReference type="EMBL" id="KPP89383.1"/>
    </source>
</evidence>
<reference evidence="2 5" key="2">
    <citation type="submission" date="2016-01" db="EMBL/GenBank/DDBJ databases">
        <authorList>
            <person name="Varghese N."/>
        </authorList>
    </citation>
    <scope>NUCLEOTIDE SEQUENCE [LARGE SCALE GENOMIC DNA]</scope>
    <source>
        <strain evidence="2 5">HL-91</strain>
    </source>
</reference>
<feature type="transmembrane region" description="Helical" evidence="1">
    <location>
        <begin position="6"/>
        <end position="30"/>
    </location>
</feature>
<keyword evidence="5" id="KW-1185">Reference proteome</keyword>
<dbReference type="AlphaFoldDB" id="A0A0P8A5I9"/>
<evidence type="ECO:0000256" key="1">
    <source>
        <dbReference type="SAM" id="Phobius"/>
    </source>
</evidence>
<dbReference type="EMBL" id="LJSG01000022">
    <property type="protein sequence ID" value="KPP89383.1"/>
    <property type="molecule type" value="Genomic_DNA"/>
</dbReference>
<dbReference type="RefSeq" id="WP_176699402.1">
    <property type="nucleotide sequence ID" value="NZ_FBYC01000004.1"/>
</dbReference>
<proteinExistence type="predicted"/>
<keyword evidence="1" id="KW-1133">Transmembrane helix</keyword>
<protein>
    <submittedName>
        <fullName evidence="3">Uncharacterized protein</fullName>
    </submittedName>
</protein>
<dbReference type="STRING" id="1666912.Ga0058931_2738"/>